<gene>
    <name evidence="2" type="ORF">ADM99_02470</name>
</gene>
<dbReference type="InterPro" id="IPR007214">
    <property type="entry name" value="YbaK/aa-tRNA-synth-assoc-dom"/>
</dbReference>
<dbReference type="EMBL" id="LGCK01000005">
    <property type="protein sequence ID" value="KPL73708.1"/>
    <property type="molecule type" value="Genomic_DNA"/>
</dbReference>
<evidence type="ECO:0000259" key="1">
    <source>
        <dbReference type="Pfam" id="PF04073"/>
    </source>
</evidence>
<keyword evidence="3" id="KW-1185">Reference proteome</keyword>
<protein>
    <recommendedName>
        <fullName evidence="1">YbaK/aminoacyl-tRNA synthetase-associated domain-containing protein</fullName>
    </recommendedName>
</protein>
<evidence type="ECO:0000313" key="3">
    <source>
        <dbReference type="Proteomes" id="UP000050430"/>
    </source>
</evidence>
<accession>A0A0P6X2T1</accession>
<dbReference type="STRING" id="229920.ADM99_02470"/>
<organism evidence="2 3">
    <name type="scientific">Leptolinea tardivitalis</name>
    <dbReference type="NCBI Taxonomy" id="229920"/>
    <lineage>
        <taxon>Bacteria</taxon>
        <taxon>Bacillati</taxon>
        <taxon>Chloroflexota</taxon>
        <taxon>Anaerolineae</taxon>
        <taxon>Anaerolineales</taxon>
        <taxon>Anaerolineaceae</taxon>
        <taxon>Leptolinea</taxon>
    </lineage>
</organism>
<dbReference type="Gene3D" id="3.90.960.10">
    <property type="entry name" value="YbaK/aminoacyl-tRNA synthetase-associated domain"/>
    <property type="match status" value="1"/>
</dbReference>
<comment type="caution">
    <text evidence="2">The sequence shown here is derived from an EMBL/GenBank/DDBJ whole genome shotgun (WGS) entry which is preliminary data.</text>
</comment>
<sequence>MTLSSSAQRFQDFITSTGHSYQVVEHNQSTRTSAEAAEAIGCTVAQIAKSLVFTARRSKKPVLVIASGINRVNTKRIGEALGEPIDRADPDFVHTVSGYAIGGVPPAGHTQPMTTYIDEDLLQYKTIWAAAGAPTAVFELTPAELVTLTGGTVMKTKED</sequence>
<dbReference type="CDD" id="cd04333">
    <property type="entry name" value="ProX_deacylase"/>
    <property type="match status" value="1"/>
</dbReference>
<dbReference type="PANTHER" id="PTHR30411:SF1">
    <property type="entry name" value="CYTOPLASMIC PROTEIN"/>
    <property type="match status" value="1"/>
</dbReference>
<dbReference type="InterPro" id="IPR036754">
    <property type="entry name" value="YbaK/aa-tRNA-synt-asso_dom_sf"/>
</dbReference>
<dbReference type="PATRIC" id="fig|229920.5.peg.832"/>
<dbReference type="OrthoDB" id="9798760at2"/>
<dbReference type="GO" id="GO:0002161">
    <property type="term" value="F:aminoacyl-tRNA deacylase activity"/>
    <property type="evidence" value="ECO:0007669"/>
    <property type="project" value="InterPro"/>
</dbReference>
<dbReference type="PANTHER" id="PTHR30411">
    <property type="entry name" value="CYTOPLASMIC PROTEIN"/>
    <property type="match status" value="1"/>
</dbReference>
<dbReference type="Pfam" id="PF04073">
    <property type="entry name" value="tRNA_edit"/>
    <property type="match status" value="1"/>
</dbReference>
<dbReference type="Proteomes" id="UP000050430">
    <property type="component" value="Unassembled WGS sequence"/>
</dbReference>
<name>A0A0P6X2T1_9CHLR</name>
<dbReference type="SUPFAM" id="SSF55826">
    <property type="entry name" value="YbaK/ProRS associated domain"/>
    <property type="match status" value="1"/>
</dbReference>
<evidence type="ECO:0000313" key="2">
    <source>
        <dbReference type="EMBL" id="KPL73708.1"/>
    </source>
</evidence>
<feature type="domain" description="YbaK/aminoacyl-tRNA synthetase-associated" evidence="1">
    <location>
        <begin position="29"/>
        <end position="147"/>
    </location>
</feature>
<proteinExistence type="predicted"/>
<dbReference type="RefSeq" id="WP_062423141.1">
    <property type="nucleotide sequence ID" value="NZ_BBYA01000013.1"/>
</dbReference>
<reference evidence="2 3" key="1">
    <citation type="submission" date="2015-07" db="EMBL/GenBank/DDBJ databases">
        <title>Genome sequence of Leptolinea tardivitalis DSM 16556.</title>
        <authorList>
            <person name="Hemp J."/>
            <person name="Ward L.M."/>
            <person name="Pace L.A."/>
            <person name="Fischer W.W."/>
        </authorList>
    </citation>
    <scope>NUCLEOTIDE SEQUENCE [LARGE SCALE GENOMIC DNA]</scope>
    <source>
        <strain evidence="2 3">YMTK-2</strain>
    </source>
</reference>
<dbReference type="AlphaFoldDB" id="A0A0P6X2T1"/>